<keyword evidence="2" id="KW-1185">Reference proteome</keyword>
<evidence type="ECO:0000313" key="1">
    <source>
        <dbReference type="EMBL" id="GGF42434.1"/>
    </source>
</evidence>
<gene>
    <name evidence="1" type="ORF">GCM10011339_33640</name>
</gene>
<dbReference type="EMBL" id="BMIU01000019">
    <property type="protein sequence ID" value="GGF42434.1"/>
    <property type="molecule type" value="Genomic_DNA"/>
</dbReference>
<protein>
    <submittedName>
        <fullName evidence="1">Uncharacterized protein</fullName>
    </submittedName>
</protein>
<name>A0ABQ1V7A3_9BACT</name>
<proteinExistence type="predicted"/>
<organism evidence="1 2">
    <name type="scientific">Echinicola rosea</name>
    <dbReference type="NCBI Taxonomy" id="1807691"/>
    <lineage>
        <taxon>Bacteria</taxon>
        <taxon>Pseudomonadati</taxon>
        <taxon>Bacteroidota</taxon>
        <taxon>Cytophagia</taxon>
        <taxon>Cytophagales</taxon>
        <taxon>Cyclobacteriaceae</taxon>
        <taxon>Echinicola</taxon>
    </lineage>
</organism>
<accession>A0ABQ1V7A3</accession>
<evidence type="ECO:0000313" key="2">
    <source>
        <dbReference type="Proteomes" id="UP000647339"/>
    </source>
</evidence>
<reference evidence="2" key="1">
    <citation type="journal article" date="2019" name="Int. J. Syst. Evol. Microbiol.">
        <title>The Global Catalogue of Microorganisms (GCM) 10K type strain sequencing project: providing services to taxonomists for standard genome sequencing and annotation.</title>
        <authorList>
            <consortium name="The Broad Institute Genomics Platform"/>
            <consortium name="The Broad Institute Genome Sequencing Center for Infectious Disease"/>
            <person name="Wu L."/>
            <person name="Ma J."/>
        </authorList>
    </citation>
    <scope>NUCLEOTIDE SEQUENCE [LARGE SCALE GENOMIC DNA]</scope>
    <source>
        <strain evidence="2">CGMCC 1.15407</strain>
    </source>
</reference>
<comment type="caution">
    <text evidence="1">The sequence shown here is derived from an EMBL/GenBank/DDBJ whole genome shotgun (WGS) entry which is preliminary data.</text>
</comment>
<dbReference type="Proteomes" id="UP000647339">
    <property type="component" value="Unassembled WGS sequence"/>
</dbReference>
<sequence>MENTANLIDRKNNMVAELMGRIRATENPLEKPVIIASLVRNFRDERIFPFLCEMLNDRDQVEIHGFLIGACSEYSLETCRDKMSFFLDLLANGTYEASLAAAGLLLHLMDTYKLDGDTLDKLNQNISRHLDPVSMDRSLRHDLNDINGG</sequence>